<proteinExistence type="predicted"/>
<keyword evidence="2" id="KW-1185">Reference proteome</keyword>
<accession>A0A0Q3TFW9</accession>
<protein>
    <submittedName>
        <fullName evidence="1">Uncharacterized protein</fullName>
    </submittedName>
</protein>
<sequence>MVGWKQMKTMLILASISFSILITGCDMTNKQTESKTIETQMKDVRETAWSSLSPSEKKEVIGTWKEASITKVIANPQKFYLDDRSYEGKELTVVTFRSKKSKILGDISKLVDEKSQKVVGAGFRE</sequence>
<dbReference type="PROSITE" id="PS51257">
    <property type="entry name" value="PROKAR_LIPOPROTEIN"/>
    <property type="match status" value="1"/>
</dbReference>
<gene>
    <name evidence="1" type="ORF">AN964_02620</name>
</gene>
<evidence type="ECO:0000313" key="1">
    <source>
        <dbReference type="EMBL" id="KQL52537.1"/>
    </source>
</evidence>
<reference evidence="1 2" key="1">
    <citation type="submission" date="2015-09" db="EMBL/GenBank/DDBJ databases">
        <title>Genome sequencing project for genomic taxonomy and phylogenomics of Bacillus-like bacteria.</title>
        <authorList>
            <person name="Liu B."/>
            <person name="Wang J."/>
            <person name="Zhu Y."/>
            <person name="Liu G."/>
            <person name="Chen Q."/>
            <person name="Chen Z."/>
            <person name="Lan J."/>
            <person name="Che J."/>
            <person name="Ge C."/>
            <person name="Shi H."/>
            <person name="Pan Z."/>
            <person name="Liu X."/>
        </authorList>
    </citation>
    <scope>NUCLEOTIDE SEQUENCE [LARGE SCALE GENOMIC DNA]</scope>
    <source>
        <strain evidence="1 2">LMG 18435</strain>
    </source>
</reference>
<dbReference type="Proteomes" id="UP000051888">
    <property type="component" value="Unassembled WGS sequence"/>
</dbReference>
<comment type="caution">
    <text evidence="1">The sequence shown here is derived from an EMBL/GenBank/DDBJ whole genome shotgun (WGS) entry which is preliminary data.</text>
</comment>
<organism evidence="1 2">
    <name type="scientific">Heyndrickxia shackletonii</name>
    <dbReference type="NCBI Taxonomy" id="157838"/>
    <lineage>
        <taxon>Bacteria</taxon>
        <taxon>Bacillati</taxon>
        <taxon>Bacillota</taxon>
        <taxon>Bacilli</taxon>
        <taxon>Bacillales</taxon>
        <taxon>Bacillaceae</taxon>
        <taxon>Heyndrickxia</taxon>
    </lineage>
</organism>
<dbReference type="PATRIC" id="fig|157838.3.peg.578"/>
<dbReference type="EMBL" id="LJJC01000004">
    <property type="protein sequence ID" value="KQL52537.1"/>
    <property type="molecule type" value="Genomic_DNA"/>
</dbReference>
<dbReference type="AlphaFoldDB" id="A0A0Q3TFW9"/>
<evidence type="ECO:0000313" key="2">
    <source>
        <dbReference type="Proteomes" id="UP000051888"/>
    </source>
</evidence>
<name>A0A0Q3TFW9_9BACI</name>
<dbReference type="STRING" id="157838.AN964_02620"/>